<name>A0A8T3CFE4_9TELE</name>
<organism evidence="1 2">
    <name type="scientific">Albula goreensis</name>
    <dbReference type="NCBI Taxonomy" id="1534307"/>
    <lineage>
        <taxon>Eukaryota</taxon>
        <taxon>Metazoa</taxon>
        <taxon>Chordata</taxon>
        <taxon>Craniata</taxon>
        <taxon>Vertebrata</taxon>
        <taxon>Euteleostomi</taxon>
        <taxon>Actinopterygii</taxon>
        <taxon>Neopterygii</taxon>
        <taxon>Teleostei</taxon>
        <taxon>Albuliformes</taxon>
        <taxon>Albulidae</taxon>
        <taxon>Albula</taxon>
    </lineage>
</organism>
<dbReference type="Proteomes" id="UP000829720">
    <property type="component" value="Unassembled WGS sequence"/>
</dbReference>
<sequence>MKLHTKAPQSLYPRKEEETEISWREKCEPCFPLFVGELVEIISVSLCRVLLAAGAHGLLIQGPESLAPAALIIASSSVAQDCVCDTAPLQLILLSASFIPARGWFSMEGTM</sequence>
<evidence type="ECO:0000313" key="2">
    <source>
        <dbReference type="Proteomes" id="UP000829720"/>
    </source>
</evidence>
<reference evidence="1" key="1">
    <citation type="submission" date="2021-01" db="EMBL/GenBank/DDBJ databases">
        <authorList>
            <person name="Zahm M."/>
            <person name="Roques C."/>
            <person name="Cabau C."/>
            <person name="Klopp C."/>
            <person name="Donnadieu C."/>
            <person name="Jouanno E."/>
            <person name="Lampietro C."/>
            <person name="Louis A."/>
            <person name="Herpin A."/>
            <person name="Echchiki A."/>
            <person name="Berthelot C."/>
            <person name="Parey E."/>
            <person name="Roest-Crollius H."/>
            <person name="Braasch I."/>
            <person name="Postlethwait J."/>
            <person name="Bobe J."/>
            <person name="Montfort J."/>
            <person name="Bouchez O."/>
            <person name="Begum T."/>
            <person name="Mejri S."/>
            <person name="Adams A."/>
            <person name="Chen W.-J."/>
            <person name="Guiguen Y."/>
        </authorList>
    </citation>
    <scope>NUCLEOTIDE SEQUENCE</scope>
    <source>
        <tissue evidence="1">Blood</tissue>
    </source>
</reference>
<evidence type="ECO:0000313" key="1">
    <source>
        <dbReference type="EMBL" id="KAI1883316.1"/>
    </source>
</evidence>
<keyword evidence="2" id="KW-1185">Reference proteome</keyword>
<protein>
    <submittedName>
        <fullName evidence="1">Uncharacterized protein</fullName>
    </submittedName>
</protein>
<gene>
    <name evidence="1" type="ORF">AGOR_G00243940</name>
</gene>
<dbReference type="AlphaFoldDB" id="A0A8T3CFE4"/>
<dbReference type="EMBL" id="JAERUA010000024">
    <property type="protein sequence ID" value="KAI1883316.1"/>
    <property type="molecule type" value="Genomic_DNA"/>
</dbReference>
<proteinExistence type="predicted"/>
<accession>A0A8T3CFE4</accession>
<comment type="caution">
    <text evidence="1">The sequence shown here is derived from an EMBL/GenBank/DDBJ whole genome shotgun (WGS) entry which is preliminary data.</text>
</comment>